<dbReference type="RefSeq" id="WP_268780748.1">
    <property type="nucleotide sequence ID" value="NZ_JAPRAT010000025.1"/>
</dbReference>
<feature type="transmembrane region" description="Helical" evidence="1">
    <location>
        <begin position="175"/>
        <end position="196"/>
    </location>
</feature>
<reference evidence="2" key="1">
    <citation type="submission" date="2022-11" db="EMBL/GenBank/DDBJ databases">
        <title>WGS of Natronobacillus azotifigens 24KS-1, an anaerobic diazotrophic haloalkaliphile from soda-rich habitats.</title>
        <authorList>
            <person name="Sorokin D.Y."/>
            <person name="Merkel A.Y."/>
        </authorList>
    </citation>
    <scope>NUCLEOTIDE SEQUENCE</scope>
    <source>
        <strain evidence="2">24KS-1</strain>
    </source>
</reference>
<keyword evidence="1" id="KW-0472">Membrane</keyword>
<keyword evidence="3" id="KW-1185">Reference proteome</keyword>
<feature type="transmembrane region" description="Helical" evidence="1">
    <location>
        <begin position="20"/>
        <end position="38"/>
    </location>
</feature>
<keyword evidence="1" id="KW-1133">Transmembrane helix</keyword>
<keyword evidence="1" id="KW-0812">Transmembrane</keyword>
<dbReference type="AlphaFoldDB" id="A0A9J6REL0"/>
<organism evidence="2 3">
    <name type="scientific">Natronobacillus azotifigens</name>
    <dbReference type="NCBI Taxonomy" id="472978"/>
    <lineage>
        <taxon>Bacteria</taxon>
        <taxon>Bacillati</taxon>
        <taxon>Bacillota</taxon>
        <taxon>Bacilli</taxon>
        <taxon>Bacillales</taxon>
        <taxon>Bacillaceae</taxon>
        <taxon>Natronobacillus</taxon>
    </lineage>
</organism>
<comment type="caution">
    <text evidence="2">The sequence shown here is derived from an EMBL/GenBank/DDBJ whole genome shotgun (WGS) entry which is preliminary data.</text>
</comment>
<name>A0A9J6REL0_9BACI</name>
<sequence length="280" mass="32715">MKFFRLLAYDYKNGFRVGTVKLLVMVLFVVAFCIDFYYRKHVTYSFDEVIPSGTFIDYLFSIFAGIKEYTPSKEENFIIPVKWLLLHLFICYSTLYYPFRDLSSMGLNILVRTKGRLTWWFSKCIWNVSYVLTMYGVILITVFAFCLITKEPISLNITRMFVTDLLQPGDIHETLSFNLVYIILFYPLLILISLNLLQMTLVLIFKPLYSFVVVTVIWLTSAYLFSPFLPGNYAMVIRSEYVIQKGLSASEGMVMFLFLVSVSLIFGSLYFRRYDVLGEE</sequence>
<feature type="transmembrane region" description="Helical" evidence="1">
    <location>
        <begin position="77"/>
        <end position="99"/>
    </location>
</feature>
<evidence type="ECO:0000313" key="3">
    <source>
        <dbReference type="Proteomes" id="UP001084197"/>
    </source>
</evidence>
<dbReference type="EMBL" id="JAPRAT010000025">
    <property type="protein sequence ID" value="MCZ0703983.1"/>
    <property type="molecule type" value="Genomic_DNA"/>
</dbReference>
<evidence type="ECO:0000313" key="2">
    <source>
        <dbReference type="EMBL" id="MCZ0703983.1"/>
    </source>
</evidence>
<feature type="transmembrane region" description="Helical" evidence="1">
    <location>
        <begin position="208"/>
        <end position="229"/>
    </location>
</feature>
<accession>A0A9J6REL0</accession>
<gene>
    <name evidence="2" type="ORF">OWO01_12245</name>
</gene>
<proteinExistence type="predicted"/>
<evidence type="ECO:0000256" key="1">
    <source>
        <dbReference type="SAM" id="Phobius"/>
    </source>
</evidence>
<protein>
    <submittedName>
        <fullName evidence="2">Uncharacterized protein</fullName>
    </submittedName>
</protein>
<feature type="transmembrane region" description="Helical" evidence="1">
    <location>
        <begin position="120"/>
        <end position="145"/>
    </location>
</feature>
<feature type="transmembrane region" description="Helical" evidence="1">
    <location>
        <begin position="249"/>
        <end position="271"/>
    </location>
</feature>
<dbReference type="Proteomes" id="UP001084197">
    <property type="component" value="Unassembled WGS sequence"/>
</dbReference>